<keyword evidence="3" id="KW-1185">Reference proteome</keyword>
<organism evidence="2 3">
    <name type="scientific">Nanobdella aerobiophila</name>
    <dbReference type="NCBI Taxonomy" id="2586965"/>
    <lineage>
        <taxon>Archaea</taxon>
        <taxon>Nanobdellota</taxon>
        <taxon>Nanobdellia</taxon>
        <taxon>Nanobdellales</taxon>
        <taxon>Nanobdellaceae</taxon>
        <taxon>Nanobdella</taxon>
    </lineage>
</organism>
<keyword evidence="1" id="KW-1133">Transmembrane helix</keyword>
<proteinExistence type="predicted"/>
<dbReference type="AlphaFoldDB" id="A0A915WRG9"/>
<protein>
    <submittedName>
        <fullName evidence="2">Uncharacterized protein</fullName>
    </submittedName>
</protein>
<feature type="transmembrane region" description="Helical" evidence="1">
    <location>
        <begin position="12"/>
        <end position="34"/>
    </location>
</feature>
<dbReference type="KEGG" id="naer:MJ1_0040"/>
<evidence type="ECO:0000256" key="1">
    <source>
        <dbReference type="SAM" id="Phobius"/>
    </source>
</evidence>
<accession>A0A915WRG9</accession>
<dbReference type="RefSeq" id="WP_258393261.1">
    <property type="nucleotide sequence ID" value="NZ_AP019769.1"/>
</dbReference>
<keyword evidence="1" id="KW-0472">Membrane</keyword>
<evidence type="ECO:0000313" key="2">
    <source>
        <dbReference type="EMBL" id="BBL45219.1"/>
    </source>
</evidence>
<gene>
    <name evidence="2" type="ORF">MJ1_0040</name>
</gene>
<reference evidence="3" key="1">
    <citation type="journal article" date="2022" name="Int. J. Syst. Evol. Microbiol.">
        <title>Nanobdella aerobiophila gen. nov., sp. nov., a thermoacidophilic, obligate ectosymbiotic archaeon, and proposal of Nanobdellaceae fam. nov., Nanobdellales ord. nov. and Nanobdellia class. nov.</title>
        <authorList>
            <person name="Kato S."/>
            <person name="Ogasawara A."/>
            <person name="Itoh T."/>
            <person name="Sakai H.D."/>
            <person name="Shimizu M."/>
            <person name="Yuki M."/>
            <person name="Kaneko M."/>
            <person name="Takashina T."/>
            <person name="Ohkuma M."/>
        </authorList>
    </citation>
    <scope>NUCLEOTIDE SEQUENCE [LARGE SCALE GENOMIC DNA]</scope>
    <source>
        <strain evidence="3">MJ1</strain>
    </source>
</reference>
<name>A0A915WRG9_9ARCH</name>
<sequence length="790" mass="88501">MKTQFGSILEFVGYYLVIFIIILAGIFFILTYIFKFNYNINLNPSVQISLQNQNANNNVKTNNYTYNVLVYVYYNYNNYVYLTQGLPGTNNTYNYSIVPYIGNSLAPINPQIAYNNMTSTLQFTSNANENINFYINLSNQTYTGTEVDYNNYQCQILPPNEQIGSPNQNPIFCIECTGGNKLQYFYLQNPEYLNVTPAISLLDGYPNVNYYNYTINNLYIENMTAISLESQDTYYTLSPFQDILVEVVPPFSNYINSYDGINADNVLFLIYYNNQYYVLPSYYAGNNNNIYYFFVNLLNFPQDINNNGGCNFLTLYVAFSNQDLLTILNGTLGGDPYALNNNNPGEYLMYDNGLNVFPIYVNFYNYNGLTEESIISCNSNLCFQPTKYNTLPTYNVENIYANNTSGSPLFYSESGLQMLNNGGGEGSYIAVNSTLLDNFDNFIKNNNINNQNYGDGINTYIYVAGDPWEDSPSTGLNPEVADAVAFSITNQNIFTGNLDSILPVGGSTPVPNTSTTEIFEYGWACTSPGAGCSSGYYVGIPIKYYCGVSHGSGGSTWSILLNISTSESSNCASKVKEYYYAGSANGGSNYYFGENNNIGSSNSYIPFAPEDQQKNYNYEQYGILYTYNWYLTNPSSNSQLNNYFLMNGNIYNYPLPKINQNTPELIQPESPGENAGVGPALAISYYNSYQTAFEAEDDMQLSEFINYNGGKGISGILCNSLPNGFISGTFGYMEYCQGVYNRYIDNLVINNFGNQPFIYFSAGDGGGTSYIYLDWLISSFGVPYVVYTPS</sequence>
<keyword evidence="1" id="KW-0812">Transmembrane</keyword>
<dbReference type="GeneID" id="74567992"/>
<dbReference type="EMBL" id="AP019769">
    <property type="protein sequence ID" value="BBL45219.1"/>
    <property type="molecule type" value="Genomic_DNA"/>
</dbReference>
<dbReference type="Proteomes" id="UP001055553">
    <property type="component" value="Chromosome"/>
</dbReference>
<evidence type="ECO:0000313" key="3">
    <source>
        <dbReference type="Proteomes" id="UP001055553"/>
    </source>
</evidence>